<feature type="compositionally biased region" description="Polar residues" evidence="1">
    <location>
        <begin position="212"/>
        <end position="226"/>
    </location>
</feature>
<feature type="compositionally biased region" description="Polar residues" evidence="1">
    <location>
        <begin position="236"/>
        <end position="252"/>
    </location>
</feature>
<feature type="region of interest" description="Disordered" evidence="1">
    <location>
        <begin position="208"/>
        <end position="255"/>
    </location>
</feature>
<feature type="region of interest" description="Disordered" evidence="1">
    <location>
        <begin position="130"/>
        <end position="155"/>
    </location>
</feature>
<evidence type="ECO:0000256" key="1">
    <source>
        <dbReference type="SAM" id="MobiDB-lite"/>
    </source>
</evidence>
<organism evidence="2 3">
    <name type="scientific">Eleusine coracana subsp. coracana</name>
    <dbReference type="NCBI Taxonomy" id="191504"/>
    <lineage>
        <taxon>Eukaryota</taxon>
        <taxon>Viridiplantae</taxon>
        <taxon>Streptophyta</taxon>
        <taxon>Embryophyta</taxon>
        <taxon>Tracheophyta</taxon>
        <taxon>Spermatophyta</taxon>
        <taxon>Magnoliopsida</taxon>
        <taxon>Liliopsida</taxon>
        <taxon>Poales</taxon>
        <taxon>Poaceae</taxon>
        <taxon>PACMAD clade</taxon>
        <taxon>Chloridoideae</taxon>
        <taxon>Cynodonteae</taxon>
        <taxon>Eleusininae</taxon>
        <taxon>Eleusine</taxon>
    </lineage>
</organism>
<reference evidence="2" key="2">
    <citation type="submission" date="2021-12" db="EMBL/GenBank/DDBJ databases">
        <title>Resequencing data analysis of finger millet.</title>
        <authorList>
            <person name="Hatakeyama M."/>
            <person name="Aluri S."/>
            <person name="Balachadran M.T."/>
            <person name="Sivarajan S.R."/>
            <person name="Poveda L."/>
            <person name="Shimizu-Inatsugi R."/>
            <person name="Schlapbach R."/>
            <person name="Sreeman S.M."/>
            <person name="Shimizu K.K."/>
        </authorList>
    </citation>
    <scope>NUCLEOTIDE SEQUENCE</scope>
</reference>
<evidence type="ECO:0000313" key="3">
    <source>
        <dbReference type="Proteomes" id="UP001054889"/>
    </source>
</evidence>
<reference evidence="2" key="1">
    <citation type="journal article" date="2018" name="DNA Res.">
        <title>Multiple hybrid de novo genome assembly of finger millet, an orphan allotetraploid crop.</title>
        <authorList>
            <person name="Hatakeyama M."/>
            <person name="Aluri S."/>
            <person name="Balachadran M.T."/>
            <person name="Sivarajan S.R."/>
            <person name="Patrignani A."/>
            <person name="Gruter S."/>
            <person name="Poveda L."/>
            <person name="Shimizu-Inatsugi R."/>
            <person name="Baeten J."/>
            <person name="Francoijs K.J."/>
            <person name="Nataraja K.N."/>
            <person name="Reddy Y.A.N."/>
            <person name="Phadnis S."/>
            <person name="Ravikumar R.L."/>
            <person name="Schlapbach R."/>
            <person name="Sreeman S.M."/>
            <person name="Shimizu K.K."/>
        </authorList>
    </citation>
    <scope>NUCLEOTIDE SEQUENCE</scope>
</reference>
<evidence type="ECO:0000313" key="2">
    <source>
        <dbReference type="EMBL" id="GJN33330.1"/>
    </source>
</evidence>
<dbReference type="EMBL" id="BQKI01000084">
    <property type="protein sequence ID" value="GJN33330.1"/>
    <property type="molecule type" value="Genomic_DNA"/>
</dbReference>
<dbReference type="AlphaFoldDB" id="A0AAV5FGE1"/>
<sequence>MASRTASPSAAARRRIATPWSEAMTLSIASRMVDAGVTSCRRSQGRTSTPAPRYLHRSSASQGWSLCIGHASTGFPWLRLSTVEFHPQWLMNAAVAPCARISSCGAHPVTTTPRADASLSSDAAAARRVLSTSASSRMSARSASRSTQTNRCLLSRSAAASSRTCSTRSDDVVPKDTYSTDASGCLSSQSRHSCRACLWAGVARGPMRASGPVSTGLSGPTANSLGPSEEGIPLSASRNSPSSARQVLTTTPAPGARRRSWPILFASATNSGVAQAAGGWKTRPWSRRMRWAGSAHPTLYDAARQCTPSHSALGSRAASAAAKAAMRSCSTTTRRWVAERPARSAASGARAPPSPQKASKRGCMWAGNGEVRSGDGEAHAGISSARKRTAARSASSQPWRRARASVRCGSGAAKCTGRPRDARRRDRWRNWFRWPCAGNGTVTTATVDSIAFGRDRRRGRGKTRRGQWGRAGIAFLVIFLTRRIRKLACPTKCNSD</sequence>
<dbReference type="Proteomes" id="UP001054889">
    <property type="component" value="Unassembled WGS sequence"/>
</dbReference>
<keyword evidence="3" id="KW-1185">Reference proteome</keyword>
<accession>A0AAV5FGE1</accession>
<feature type="region of interest" description="Disordered" evidence="1">
    <location>
        <begin position="332"/>
        <end position="403"/>
    </location>
</feature>
<name>A0AAV5FGE1_ELECO</name>
<proteinExistence type="predicted"/>
<comment type="caution">
    <text evidence="2">The sequence shown here is derived from an EMBL/GenBank/DDBJ whole genome shotgun (WGS) entry which is preliminary data.</text>
</comment>
<protein>
    <submittedName>
        <fullName evidence="2">Uncharacterized protein</fullName>
    </submittedName>
</protein>
<gene>
    <name evidence="2" type="primary">gb21919</name>
    <name evidence="2" type="ORF">PR202_gb21919</name>
</gene>